<dbReference type="Pfam" id="PF01754">
    <property type="entry name" value="zf-A20"/>
    <property type="match status" value="2"/>
</dbReference>
<dbReference type="InterPro" id="IPR002653">
    <property type="entry name" value="Znf_A20"/>
</dbReference>
<dbReference type="GO" id="GO:0008270">
    <property type="term" value="F:zinc ion binding"/>
    <property type="evidence" value="ECO:0007669"/>
    <property type="project" value="UniProtKB-KW"/>
</dbReference>
<keyword evidence="3" id="KW-0863">Zinc-finger</keyword>
<dbReference type="PANTHER" id="PTHR10634">
    <property type="entry name" value="AN1-TYPE ZINC FINGER PROTEIN"/>
    <property type="match status" value="1"/>
</dbReference>
<dbReference type="STRING" id="13333.W1PYA7"/>
<feature type="compositionally biased region" description="Low complexity" evidence="5">
    <location>
        <begin position="85"/>
        <end position="97"/>
    </location>
</feature>
<evidence type="ECO:0000313" key="8">
    <source>
        <dbReference type="Proteomes" id="UP000017836"/>
    </source>
</evidence>
<dbReference type="Gramene" id="ERN13268">
    <property type="protein sequence ID" value="ERN13268"/>
    <property type="gene ID" value="AMTR_s00041p00015910"/>
</dbReference>
<dbReference type="eggNOG" id="KOG3173">
    <property type="taxonomic scope" value="Eukaryota"/>
</dbReference>
<evidence type="ECO:0000259" key="6">
    <source>
        <dbReference type="PROSITE" id="PS51036"/>
    </source>
</evidence>
<feature type="compositionally biased region" description="Basic and acidic residues" evidence="5">
    <location>
        <begin position="99"/>
        <end position="109"/>
    </location>
</feature>
<dbReference type="EMBL" id="KI392588">
    <property type="protein sequence ID" value="ERN13268.1"/>
    <property type="molecule type" value="Genomic_DNA"/>
</dbReference>
<feature type="compositionally biased region" description="Polar residues" evidence="5">
    <location>
        <begin position="137"/>
        <end position="146"/>
    </location>
</feature>
<name>W1PYA7_AMBTC</name>
<keyword evidence="2" id="KW-0479">Metal-binding</keyword>
<evidence type="ECO:0000256" key="4">
    <source>
        <dbReference type="ARBA" id="ARBA00022833"/>
    </source>
</evidence>
<dbReference type="PROSITE" id="PS51036">
    <property type="entry name" value="ZF_A20"/>
    <property type="match status" value="2"/>
</dbReference>
<feature type="domain" description="A20-type" evidence="6">
    <location>
        <begin position="12"/>
        <end position="46"/>
    </location>
</feature>
<evidence type="ECO:0000256" key="3">
    <source>
        <dbReference type="ARBA" id="ARBA00022771"/>
    </source>
</evidence>
<dbReference type="GO" id="GO:0003677">
    <property type="term" value="F:DNA binding"/>
    <property type="evidence" value="ECO:0007669"/>
    <property type="project" value="InterPro"/>
</dbReference>
<protein>
    <recommendedName>
        <fullName evidence="6">A20-type domain-containing protein</fullName>
    </recommendedName>
</protein>
<keyword evidence="8" id="KW-1185">Reference proteome</keyword>
<keyword evidence="4" id="KW-0862">Zinc</keyword>
<dbReference type="Proteomes" id="UP000017836">
    <property type="component" value="Unassembled WGS sequence"/>
</dbReference>
<dbReference type="AlphaFoldDB" id="W1PYA7"/>
<dbReference type="SMART" id="SM00259">
    <property type="entry name" value="ZnF_A20"/>
    <property type="match status" value="2"/>
</dbReference>
<evidence type="ECO:0000313" key="7">
    <source>
        <dbReference type="EMBL" id="ERN13268.1"/>
    </source>
</evidence>
<evidence type="ECO:0000256" key="2">
    <source>
        <dbReference type="ARBA" id="ARBA00022723"/>
    </source>
</evidence>
<dbReference type="Gene3D" id="1.20.5.4770">
    <property type="match status" value="2"/>
</dbReference>
<dbReference type="SUPFAM" id="SSF57716">
    <property type="entry name" value="Glucocorticoid receptor-like (DNA-binding domain)"/>
    <property type="match status" value="2"/>
</dbReference>
<organism evidence="7 8">
    <name type="scientific">Amborella trichopoda</name>
    <dbReference type="NCBI Taxonomy" id="13333"/>
    <lineage>
        <taxon>Eukaryota</taxon>
        <taxon>Viridiplantae</taxon>
        <taxon>Streptophyta</taxon>
        <taxon>Embryophyta</taxon>
        <taxon>Tracheophyta</taxon>
        <taxon>Spermatophyta</taxon>
        <taxon>Magnoliopsida</taxon>
        <taxon>Amborellales</taxon>
        <taxon>Amborellaceae</taxon>
        <taxon>Amborella</taxon>
    </lineage>
</organism>
<feature type="domain" description="A20-type" evidence="6">
    <location>
        <begin position="144"/>
        <end position="178"/>
    </location>
</feature>
<sequence length="212" mass="22654">MPEKSWESCRPSENPRLCANNCGFFGSPATLNLCSKCYKDYRLKEEQAAAAKAAVEKSLAGNNPTPAAETEILAKDCQDAEIDGSAPLPSRLSSSPESDPPKNSEDRQSKIVRLGGPASLPSTSSSLPEASRDRISESASCHPSENGGHCTNNCGFFGSPATLNLCSRCYKDVRLKEEQAAAAKATVEKSLVETTPLRRPTLKAPPKIAKTR</sequence>
<accession>W1PYA7</accession>
<evidence type="ECO:0000256" key="1">
    <source>
        <dbReference type="ARBA" id="ARBA00003732"/>
    </source>
</evidence>
<feature type="region of interest" description="Disordered" evidence="5">
    <location>
        <begin position="183"/>
        <end position="212"/>
    </location>
</feature>
<dbReference type="InterPro" id="IPR050652">
    <property type="entry name" value="AN1_A20_ZnFinger"/>
</dbReference>
<dbReference type="PANTHER" id="PTHR10634:SF67">
    <property type="entry name" value="AN1-TYPE ZINC FINGER PROTEIN 3"/>
    <property type="match status" value="1"/>
</dbReference>
<proteinExistence type="predicted"/>
<dbReference type="OMA" id="APVMCAN"/>
<feature type="compositionally biased region" description="Low complexity" evidence="5">
    <location>
        <begin position="114"/>
        <end position="129"/>
    </location>
</feature>
<comment type="function">
    <text evidence="1">May be involved in environmental stress response.</text>
</comment>
<feature type="region of interest" description="Disordered" evidence="5">
    <location>
        <begin position="49"/>
        <end position="146"/>
    </location>
</feature>
<dbReference type="HOGENOM" id="CLU_1162876_0_0_1"/>
<evidence type="ECO:0000256" key="5">
    <source>
        <dbReference type="SAM" id="MobiDB-lite"/>
    </source>
</evidence>
<gene>
    <name evidence="7" type="ORF">AMTR_s00041p00015910</name>
</gene>
<reference evidence="8" key="1">
    <citation type="journal article" date="2013" name="Science">
        <title>The Amborella genome and the evolution of flowering plants.</title>
        <authorList>
            <consortium name="Amborella Genome Project"/>
        </authorList>
    </citation>
    <scope>NUCLEOTIDE SEQUENCE [LARGE SCALE GENOMIC DNA]</scope>
</reference>